<keyword evidence="1" id="KW-0472">Membrane</keyword>
<keyword evidence="4" id="KW-1185">Reference proteome</keyword>
<dbReference type="PANTHER" id="PTHR33121">
    <property type="entry name" value="CYCLIC DI-GMP PHOSPHODIESTERASE PDEF"/>
    <property type="match status" value="1"/>
</dbReference>
<dbReference type="InterPro" id="IPR050706">
    <property type="entry name" value="Cyclic-di-GMP_PDE-like"/>
</dbReference>
<dbReference type="PANTHER" id="PTHR33121:SF70">
    <property type="entry name" value="SIGNALING PROTEIN YKOW"/>
    <property type="match status" value="1"/>
</dbReference>
<accession>A0ABS6XNJ7</accession>
<feature type="domain" description="EAL" evidence="2">
    <location>
        <begin position="516"/>
        <end position="769"/>
    </location>
</feature>
<name>A0ABS6XNJ7_9SPHN</name>
<dbReference type="InterPro" id="IPR007890">
    <property type="entry name" value="CHASE2"/>
</dbReference>
<dbReference type="RefSeq" id="WP_219238913.1">
    <property type="nucleotide sequence ID" value="NZ_JAHWZX010000013.1"/>
</dbReference>
<dbReference type="Pfam" id="PF05226">
    <property type="entry name" value="CHASE2"/>
    <property type="match status" value="1"/>
</dbReference>
<dbReference type="Pfam" id="PF00563">
    <property type="entry name" value="EAL"/>
    <property type="match status" value="1"/>
</dbReference>
<evidence type="ECO:0000259" key="2">
    <source>
        <dbReference type="PROSITE" id="PS50883"/>
    </source>
</evidence>
<dbReference type="Proteomes" id="UP001197214">
    <property type="component" value="Unassembled WGS sequence"/>
</dbReference>
<organism evidence="3 4">
    <name type="scientific">Stakelama flava</name>
    <dbReference type="NCBI Taxonomy" id="2860338"/>
    <lineage>
        <taxon>Bacteria</taxon>
        <taxon>Pseudomonadati</taxon>
        <taxon>Pseudomonadota</taxon>
        <taxon>Alphaproteobacteria</taxon>
        <taxon>Sphingomonadales</taxon>
        <taxon>Sphingomonadaceae</taxon>
        <taxon>Stakelama</taxon>
    </lineage>
</organism>
<dbReference type="InterPro" id="IPR001633">
    <property type="entry name" value="EAL_dom"/>
</dbReference>
<evidence type="ECO:0000313" key="3">
    <source>
        <dbReference type="EMBL" id="MBW4331792.1"/>
    </source>
</evidence>
<feature type="transmembrane region" description="Helical" evidence="1">
    <location>
        <begin position="278"/>
        <end position="296"/>
    </location>
</feature>
<feature type="transmembrane region" description="Helical" evidence="1">
    <location>
        <begin position="303"/>
        <end position="324"/>
    </location>
</feature>
<keyword evidence="1" id="KW-1133">Transmembrane helix</keyword>
<dbReference type="CDD" id="cd01948">
    <property type="entry name" value="EAL"/>
    <property type="match status" value="1"/>
</dbReference>
<gene>
    <name evidence="3" type="ORF">KY084_13035</name>
</gene>
<dbReference type="PROSITE" id="PS50883">
    <property type="entry name" value="EAL"/>
    <property type="match status" value="1"/>
</dbReference>
<dbReference type="EMBL" id="JAHWZX010000013">
    <property type="protein sequence ID" value="MBW4331792.1"/>
    <property type="molecule type" value="Genomic_DNA"/>
</dbReference>
<keyword evidence="1" id="KW-0812">Transmembrane</keyword>
<sequence length="775" mass="82555">MHLRFSGERVLGSRALPILLAILAGLAVYISGGGAAIERALHEGRDMIRSHSAGDRFVLVEIDAKSLRAINDWPWPRSVHANALEALERAGASTVAFDVDFSSFSSPDEDARFAGAIDSATVPVILSTFRQYASQHSAEEIESLPLPSFRKNAQLAAVNIFPDDDGLVRSYPMAVVTGGVPRPSIGAMLAGAAGRAGQSFPIDTAIDPETIPHISYIDLLNGDIPATLLAGKIVLVGASAIELGDRYPIPGHGVVSGPAIQLIAAETLRTGSSPVSRGPWAAMAVALFALLLAVRARGAWQAAWLISAGLLTLALPLGFEILHWGTVETAPALFMLVVAGTWLGIAHALKAFGSVRGTDQLSGLANRRTLERELEHAKGGNALIALRIGGYADLATLLGPVRGAELVLRLVDRLRGEGIMDVYRIEEGALAFFGPAGPDTPAGDFIGSLAEVLRPPVEIAARRMAADCVFGCATAARGEAAGAVIDHALLAADQAREHGQLWENHSAEMAGSRDWRFSLSGELDAAMAAEHIWVAFQPKLDIAAGRITAAEALVRWTHPERGDIFPDSFIPHLEKNGRMLDLTLYVLDRVMEQARRWSLAGNPINVAVNVSAPLLVMDAFVGAMRERLDGGTLLPSLLTLEITESASMEDPERALAGMRLFAEMGIRLSIDDYGTGQSTLSYLKHFPASEIKIDKSFVLAIRDNRNDQAMVRSTIDLAHELGFAVVAEGVEDAAVLEYLRALGCDYAQGWHIGRPIPAKDFAKLAGIGIVSCNAA</sequence>
<protein>
    <submittedName>
        <fullName evidence="3">EAL domain-containing protein</fullName>
    </submittedName>
</protein>
<comment type="caution">
    <text evidence="3">The sequence shown here is derived from an EMBL/GenBank/DDBJ whole genome shotgun (WGS) entry which is preliminary data.</text>
</comment>
<proteinExistence type="predicted"/>
<evidence type="ECO:0000313" key="4">
    <source>
        <dbReference type="Proteomes" id="UP001197214"/>
    </source>
</evidence>
<dbReference type="SMART" id="SM01080">
    <property type="entry name" value="CHASE2"/>
    <property type="match status" value="1"/>
</dbReference>
<dbReference type="SMART" id="SM00052">
    <property type="entry name" value="EAL"/>
    <property type="match status" value="1"/>
</dbReference>
<feature type="transmembrane region" description="Helical" evidence="1">
    <location>
        <begin position="330"/>
        <end position="349"/>
    </location>
</feature>
<reference evidence="3 4" key="1">
    <citation type="submission" date="2021-07" db="EMBL/GenBank/DDBJ databases">
        <title>Stakelama flava sp. nov., a novel endophytic bacterium isolated from branch of Kandelia candel.</title>
        <authorList>
            <person name="Tuo L."/>
        </authorList>
    </citation>
    <scope>NUCLEOTIDE SEQUENCE [LARGE SCALE GENOMIC DNA]</scope>
    <source>
        <strain evidence="3 4">CBK3Z-3</strain>
    </source>
</reference>
<evidence type="ECO:0000256" key="1">
    <source>
        <dbReference type="SAM" id="Phobius"/>
    </source>
</evidence>